<protein>
    <submittedName>
        <fullName evidence="2">Uncharacterized protein</fullName>
    </submittedName>
</protein>
<dbReference type="Proteomes" id="UP000008312">
    <property type="component" value="Unassembled WGS sequence"/>
</dbReference>
<reference evidence="2" key="1">
    <citation type="submission" date="2010-02" db="EMBL/GenBank/DDBJ databases">
        <title>Sequencing and annotation of the Blastocystis hominis genome.</title>
        <authorList>
            <person name="Wincker P."/>
        </authorList>
    </citation>
    <scope>NUCLEOTIDE SEQUENCE</scope>
    <source>
        <strain evidence="2">Singapore isolate B</strain>
    </source>
</reference>
<gene>
    <name evidence="2" type="ORF">GSBLH_T00003318001</name>
</gene>
<name>D8M6L8_BLAHO</name>
<sequence length="317" mass="35635">MTTLLPLISSAEYQKHKIHRNVKWILSCVIISMKRLVPAVVHELWKYDFIRYVITHKKVVLSYMDGKDACLFVPANNSMNRRLKKSDVVIHLMRQVSMIRFENEKKQQIAVVGTDVRLCRGFPEVRVFSLLHSYTLSLEEVKSLLSKGRPHSFLISFNKAACLRIFIISGLLNSSFEYPISPEELTESQAFRTVQYLSVFKALTPCLDMLKEAVDRSKIELAALSSPQNRDFLTVSTVSNVSTGTAGATGATDTPVSTVSTGTPNATARKRFEQSLRQKGRDLVTTSRAVTKSICQVCDSLKEQQEIVFYVCVSSNS</sequence>
<dbReference type="EMBL" id="FN668661">
    <property type="protein sequence ID" value="CBK23436.2"/>
    <property type="molecule type" value="Genomic_DNA"/>
</dbReference>
<dbReference type="InParanoid" id="D8M6L8"/>
<feature type="region of interest" description="Disordered" evidence="1">
    <location>
        <begin position="246"/>
        <end position="265"/>
    </location>
</feature>
<dbReference type="RefSeq" id="XP_012897484.1">
    <property type="nucleotide sequence ID" value="XM_013042030.1"/>
</dbReference>
<evidence type="ECO:0000313" key="3">
    <source>
        <dbReference type="Proteomes" id="UP000008312"/>
    </source>
</evidence>
<feature type="compositionally biased region" description="Polar residues" evidence="1">
    <location>
        <begin position="254"/>
        <end position="265"/>
    </location>
</feature>
<keyword evidence="3" id="KW-1185">Reference proteome</keyword>
<evidence type="ECO:0000256" key="1">
    <source>
        <dbReference type="SAM" id="MobiDB-lite"/>
    </source>
</evidence>
<evidence type="ECO:0000313" key="2">
    <source>
        <dbReference type="EMBL" id="CBK23436.2"/>
    </source>
</evidence>
<dbReference type="AlphaFoldDB" id="D8M6L8"/>
<dbReference type="GeneID" id="24920422"/>
<organism evidence="2">
    <name type="scientific">Blastocystis hominis</name>
    <dbReference type="NCBI Taxonomy" id="12968"/>
    <lineage>
        <taxon>Eukaryota</taxon>
        <taxon>Sar</taxon>
        <taxon>Stramenopiles</taxon>
        <taxon>Bigyra</taxon>
        <taxon>Opalozoa</taxon>
        <taxon>Opalinata</taxon>
        <taxon>Blastocystidae</taxon>
        <taxon>Blastocystis</taxon>
    </lineage>
</organism>
<proteinExistence type="predicted"/>
<accession>D8M6L8</accession>